<dbReference type="GeneID" id="25917803"/>
<dbReference type="Proteomes" id="UP000054560">
    <property type="component" value="Unassembled WGS sequence"/>
</dbReference>
<accession>A0A0L0F0E0</accession>
<reference evidence="2 3" key="1">
    <citation type="submission" date="2011-02" db="EMBL/GenBank/DDBJ databases">
        <title>The Genome Sequence of Sphaeroforma arctica JP610.</title>
        <authorList>
            <consortium name="The Broad Institute Genome Sequencing Platform"/>
            <person name="Russ C."/>
            <person name="Cuomo C."/>
            <person name="Young S.K."/>
            <person name="Zeng Q."/>
            <person name="Gargeya S."/>
            <person name="Alvarado L."/>
            <person name="Berlin A."/>
            <person name="Chapman S.B."/>
            <person name="Chen Z."/>
            <person name="Freedman E."/>
            <person name="Gellesch M."/>
            <person name="Goldberg J."/>
            <person name="Griggs A."/>
            <person name="Gujja S."/>
            <person name="Heilman E."/>
            <person name="Heiman D."/>
            <person name="Howarth C."/>
            <person name="Mehta T."/>
            <person name="Neiman D."/>
            <person name="Pearson M."/>
            <person name="Roberts A."/>
            <person name="Saif S."/>
            <person name="Shea T."/>
            <person name="Shenoy N."/>
            <person name="Sisk P."/>
            <person name="Stolte C."/>
            <person name="Sykes S."/>
            <person name="White J."/>
            <person name="Yandava C."/>
            <person name="Burger G."/>
            <person name="Gray M.W."/>
            <person name="Holland P.W.H."/>
            <person name="King N."/>
            <person name="Lang F.B.F."/>
            <person name="Roger A.J."/>
            <person name="Ruiz-Trillo I."/>
            <person name="Haas B."/>
            <person name="Nusbaum C."/>
            <person name="Birren B."/>
        </authorList>
    </citation>
    <scope>NUCLEOTIDE SEQUENCE [LARGE SCALE GENOMIC DNA]</scope>
    <source>
        <strain evidence="2 3">JP610</strain>
    </source>
</reference>
<dbReference type="AlphaFoldDB" id="A0A0L0F0E0"/>
<feature type="non-terminal residue" evidence="2">
    <location>
        <position position="58"/>
    </location>
</feature>
<proteinExistence type="predicted"/>
<evidence type="ECO:0000256" key="1">
    <source>
        <dbReference type="SAM" id="MobiDB-lite"/>
    </source>
</evidence>
<sequence>MQRAKEDANVEAGAQRRASLAKPQTQSPPTTQPTRTDDSSAPERSAATDMAKMAMGVT</sequence>
<protein>
    <submittedName>
        <fullName evidence="2">Uncharacterized protein</fullName>
    </submittedName>
</protein>
<feature type="compositionally biased region" description="Low complexity" evidence="1">
    <location>
        <begin position="23"/>
        <end position="34"/>
    </location>
</feature>
<keyword evidence="3" id="KW-1185">Reference proteome</keyword>
<name>A0A0L0F0E0_9EUKA</name>
<organism evidence="2 3">
    <name type="scientific">Sphaeroforma arctica JP610</name>
    <dbReference type="NCBI Taxonomy" id="667725"/>
    <lineage>
        <taxon>Eukaryota</taxon>
        <taxon>Ichthyosporea</taxon>
        <taxon>Ichthyophonida</taxon>
        <taxon>Sphaeroforma</taxon>
    </lineage>
</organism>
<dbReference type="RefSeq" id="XP_014144079.1">
    <property type="nucleotide sequence ID" value="XM_014288604.1"/>
</dbReference>
<feature type="region of interest" description="Disordered" evidence="1">
    <location>
        <begin position="1"/>
        <end position="58"/>
    </location>
</feature>
<dbReference type="EMBL" id="KQ251902">
    <property type="protein sequence ID" value="KNC70177.1"/>
    <property type="molecule type" value="Genomic_DNA"/>
</dbReference>
<evidence type="ECO:0000313" key="3">
    <source>
        <dbReference type="Proteomes" id="UP000054560"/>
    </source>
</evidence>
<evidence type="ECO:0000313" key="2">
    <source>
        <dbReference type="EMBL" id="KNC70177.1"/>
    </source>
</evidence>
<gene>
    <name evidence="2" type="ORF">SARC_17299</name>
</gene>